<keyword evidence="9" id="KW-1185">Reference proteome</keyword>
<protein>
    <submittedName>
        <fullName evidence="8">Sigma-70 family RNA polymerase sigma factor</fullName>
    </submittedName>
</protein>
<evidence type="ECO:0000256" key="5">
    <source>
        <dbReference type="ARBA" id="ARBA00023163"/>
    </source>
</evidence>
<dbReference type="Proteomes" id="UP000305238">
    <property type="component" value="Unassembled WGS sequence"/>
</dbReference>
<feature type="domain" description="RNA polymerase sigma-70 region 2" evidence="6">
    <location>
        <begin position="63"/>
        <end position="118"/>
    </location>
</feature>
<dbReference type="PANTHER" id="PTHR43133">
    <property type="entry name" value="RNA POLYMERASE ECF-TYPE SIGMA FACTO"/>
    <property type="match status" value="1"/>
</dbReference>
<dbReference type="PANTHER" id="PTHR43133:SF8">
    <property type="entry name" value="RNA POLYMERASE SIGMA FACTOR HI_1459-RELATED"/>
    <property type="match status" value="1"/>
</dbReference>
<keyword evidence="5" id="KW-0804">Transcription</keyword>
<evidence type="ECO:0000256" key="4">
    <source>
        <dbReference type="ARBA" id="ARBA00023125"/>
    </source>
</evidence>
<dbReference type="InterPro" id="IPR007627">
    <property type="entry name" value="RNA_pol_sigma70_r2"/>
</dbReference>
<sequence>MTSRSDDTPSRRALALADLAPQPCPAPAAALNDAELFETWGKSDVPSAHLGVLLDDFRQFFIEVYPRLVAVLTVRTRDRYLAEDIAQETMVLVIRNWQRVCQADQPVAYAMKIAMRLMGRLVLPVFEGVQDVVPPRRDPEGRPVDEKVITRMMVQRAVMALPPRQAEIVIRAYLLEQDTKTIAKDMGIATSTVRVQLLNGRRALRASLSPLRSDGERKNR</sequence>
<evidence type="ECO:0000313" key="8">
    <source>
        <dbReference type="EMBL" id="TMR40242.1"/>
    </source>
</evidence>
<dbReference type="Pfam" id="PF08281">
    <property type="entry name" value="Sigma70_r4_2"/>
    <property type="match status" value="1"/>
</dbReference>
<evidence type="ECO:0000256" key="1">
    <source>
        <dbReference type="ARBA" id="ARBA00010641"/>
    </source>
</evidence>
<comment type="caution">
    <text evidence="8">The sequence shown here is derived from an EMBL/GenBank/DDBJ whole genome shotgun (WGS) entry which is preliminary data.</text>
</comment>
<dbReference type="InterPro" id="IPR039425">
    <property type="entry name" value="RNA_pol_sigma-70-like"/>
</dbReference>
<reference evidence="8 9" key="1">
    <citation type="submission" date="2019-05" db="EMBL/GenBank/DDBJ databases">
        <title>Draft genome sequence of Actinomadura geliboluensis A8036.</title>
        <authorList>
            <person name="Saricaoglu S."/>
            <person name="Isik K."/>
        </authorList>
    </citation>
    <scope>NUCLEOTIDE SEQUENCE [LARGE SCALE GENOMIC DNA]</scope>
    <source>
        <strain evidence="8 9">A8036</strain>
    </source>
</reference>
<organism evidence="8 9">
    <name type="scientific">Actinomadura geliboluensis</name>
    <dbReference type="NCBI Taxonomy" id="882440"/>
    <lineage>
        <taxon>Bacteria</taxon>
        <taxon>Bacillati</taxon>
        <taxon>Actinomycetota</taxon>
        <taxon>Actinomycetes</taxon>
        <taxon>Streptosporangiales</taxon>
        <taxon>Thermomonosporaceae</taxon>
        <taxon>Actinomadura</taxon>
    </lineage>
</organism>
<evidence type="ECO:0000313" key="9">
    <source>
        <dbReference type="Proteomes" id="UP000305238"/>
    </source>
</evidence>
<dbReference type="Gene3D" id="1.10.10.10">
    <property type="entry name" value="Winged helix-like DNA-binding domain superfamily/Winged helix DNA-binding domain"/>
    <property type="match status" value="1"/>
</dbReference>
<evidence type="ECO:0000259" key="7">
    <source>
        <dbReference type="Pfam" id="PF08281"/>
    </source>
</evidence>
<dbReference type="InterPro" id="IPR036388">
    <property type="entry name" value="WH-like_DNA-bd_sf"/>
</dbReference>
<dbReference type="GO" id="GO:0003677">
    <property type="term" value="F:DNA binding"/>
    <property type="evidence" value="ECO:0007669"/>
    <property type="project" value="UniProtKB-KW"/>
</dbReference>
<dbReference type="Pfam" id="PF04542">
    <property type="entry name" value="Sigma70_r2"/>
    <property type="match status" value="1"/>
</dbReference>
<dbReference type="EMBL" id="VCKZ01000063">
    <property type="protein sequence ID" value="TMR40242.1"/>
    <property type="molecule type" value="Genomic_DNA"/>
</dbReference>
<evidence type="ECO:0000256" key="2">
    <source>
        <dbReference type="ARBA" id="ARBA00023015"/>
    </source>
</evidence>
<dbReference type="SUPFAM" id="SSF88946">
    <property type="entry name" value="Sigma2 domain of RNA polymerase sigma factors"/>
    <property type="match status" value="1"/>
</dbReference>
<dbReference type="SUPFAM" id="SSF88659">
    <property type="entry name" value="Sigma3 and sigma4 domains of RNA polymerase sigma factors"/>
    <property type="match status" value="1"/>
</dbReference>
<keyword evidence="3" id="KW-0731">Sigma factor</keyword>
<dbReference type="AlphaFoldDB" id="A0A5S4H5L8"/>
<dbReference type="InterPro" id="IPR014284">
    <property type="entry name" value="RNA_pol_sigma-70_dom"/>
</dbReference>
<comment type="similarity">
    <text evidence="1">Belongs to the sigma-70 factor family. ECF subfamily.</text>
</comment>
<evidence type="ECO:0000259" key="6">
    <source>
        <dbReference type="Pfam" id="PF04542"/>
    </source>
</evidence>
<name>A0A5S4H5L8_9ACTN</name>
<dbReference type="InterPro" id="IPR013325">
    <property type="entry name" value="RNA_pol_sigma_r2"/>
</dbReference>
<dbReference type="NCBIfam" id="TIGR02937">
    <property type="entry name" value="sigma70-ECF"/>
    <property type="match status" value="1"/>
</dbReference>
<dbReference type="InterPro" id="IPR013249">
    <property type="entry name" value="RNA_pol_sigma70_r4_t2"/>
</dbReference>
<accession>A0A5S4H5L8</accession>
<dbReference type="RefSeq" id="WP_138636342.1">
    <property type="nucleotide sequence ID" value="NZ_VCKZ01000063.1"/>
</dbReference>
<keyword evidence="4" id="KW-0238">DNA-binding</keyword>
<keyword evidence="2" id="KW-0805">Transcription regulation</keyword>
<dbReference type="OrthoDB" id="3777963at2"/>
<dbReference type="GO" id="GO:0006352">
    <property type="term" value="P:DNA-templated transcription initiation"/>
    <property type="evidence" value="ECO:0007669"/>
    <property type="project" value="InterPro"/>
</dbReference>
<feature type="domain" description="RNA polymerase sigma factor 70 region 4 type 2" evidence="7">
    <location>
        <begin position="152"/>
        <end position="204"/>
    </location>
</feature>
<gene>
    <name evidence="8" type="ORF">ETD96_11715</name>
</gene>
<dbReference type="InterPro" id="IPR013324">
    <property type="entry name" value="RNA_pol_sigma_r3/r4-like"/>
</dbReference>
<proteinExistence type="inferred from homology"/>
<evidence type="ECO:0000256" key="3">
    <source>
        <dbReference type="ARBA" id="ARBA00023082"/>
    </source>
</evidence>
<dbReference type="Gene3D" id="1.10.1740.10">
    <property type="match status" value="1"/>
</dbReference>
<dbReference type="GO" id="GO:0016987">
    <property type="term" value="F:sigma factor activity"/>
    <property type="evidence" value="ECO:0007669"/>
    <property type="project" value="UniProtKB-KW"/>
</dbReference>